<organism evidence="2">
    <name type="scientific">Amblyomma triste</name>
    <name type="common">Neotropical tick</name>
    <dbReference type="NCBI Taxonomy" id="251400"/>
    <lineage>
        <taxon>Eukaryota</taxon>
        <taxon>Metazoa</taxon>
        <taxon>Ecdysozoa</taxon>
        <taxon>Arthropoda</taxon>
        <taxon>Chelicerata</taxon>
        <taxon>Arachnida</taxon>
        <taxon>Acari</taxon>
        <taxon>Parasitiformes</taxon>
        <taxon>Ixodida</taxon>
        <taxon>Ixodoidea</taxon>
        <taxon>Ixodidae</taxon>
        <taxon>Amblyomminae</taxon>
        <taxon>Amblyomma</taxon>
    </lineage>
</organism>
<accession>A0A023G3G3</accession>
<evidence type="ECO:0000313" key="2">
    <source>
        <dbReference type="EMBL" id="JAC28267.1"/>
    </source>
</evidence>
<sequence>MKLIATCLHLLLQVVQFTSPTPLSVPKNPIASNTVGFLKDGICHYGLVFFKGERYPEDTCTRVTCYGPQRQMTVETCLSSQEFKGLCKRKAILREKTGRFPYCCDLYTCRDQGISPDAAAFPMERILPDEVTPSIIIRVGNTYPDTETDIFIGEIKTYTADLDPDDNEIHEAMASGYWKAKRVYITSACHSATNGNSSGNAMNMYLTRYIFILRLQLSANLDCDYGTLLTTSTHPFYDCGCGIRHSYHLPDLRYNVQESWFD</sequence>
<dbReference type="EMBL" id="GBBM01007151">
    <property type="protein sequence ID" value="JAC28267.1"/>
    <property type="molecule type" value="mRNA"/>
</dbReference>
<proteinExistence type="evidence at transcript level"/>
<keyword evidence="1" id="KW-0732">Signal</keyword>
<dbReference type="AlphaFoldDB" id="A0A023G3G3"/>
<reference evidence="2" key="1">
    <citation type="submission" date="2014-03" db="EMBL/GenBank/DDBJ databases">
        <title>The sialotranscriptome of Amblyomma triste, Amblyomma parvum and Amblyomma cajennense ticks, uncovered by 454-based RNA-seq.</title>
        <authorList>
            <person name="Garcia G.R."/>
            <person name="Gardinassi L.G."/>
            <person name="Ribeiro J.M."/>
            <person name="Anatriello E."/>
            <person name="Ferreira B.R."/>
            <person name="Moreira H.N."/>
            <person name="Mafra C."/>
            <person name="Olegario M.M."/>
            <person name="Szabo P.J."/>
            <person name="Miranda-Santos I.K."/>
            <person name="Maruyama S.R."/>
        </authorList>
    </citation>
    <scope>NUCLEOTIDE SEQUENCE</scope>
    <source>
        <strain evidence="2">Mato Grasso do Sul</strain>
        <tissue evidence="2">Salivary glands</tissue>
    </source>
</reference>
<evidence type="ECO:0000256" key="1">
    <source>
        <dbReference type="SAM" id="SignalP"/>
    </source>
</evidence>
<feature type="signal peptide" evidence="1">
    <location>
        <begin position="1"/>
        <end position="20"/>
    </location>
</feature>
<protein>
    <submittedName>
        <fullName evidence="2">Uncharacterized protein</fullName>
    </submittedName>
</protein>
<feature type="chain" id="PRO_5001520546" evidence="1">
    <location>
        <begin position="21"/>
        <end position="262"/>
    </location>
</feature>
<name>A0A023G3G3_AMBTT</name>